<gene>
    <name evidence="1" type="ORF">SDC9_161346</name>
</gene>
<comment type="caution">
    <text evidence="1">The sequence shown here is derived from an EMBL/GenBank/DDBJ whole genome shotgun (WGS) entry which is preliminary data.</text>
</comment>
<name>A0A645FJ67_9ZZZZ</name>
<evidence type="ECO:0000313" key="1">
    <source>
        <dbReference type="EMBL" id="MPN14020.1"/>
    </source>
</evidence>
<reference evidence="1" key="1">
    <citation type="submission" date="2019-08" db="EMBL/GenBank/DDBJ databases">
        <authorList>
            <person name="Kucharzyk K."/>
            <person name="Murdoch R.W."/>
            <person name="Higgins S."/>
            <person name="Loffler F."/>
        </authorList>
    </citation>
    <scope>NUCLEOTIDE SEQUENCE</scope>
</reference>
<dbReference type="AlphaFoldDB" id="A0A645FJ67"/>
<dbReference type="EMBL" id="VSSQ01060602">
    <property type="protein sequence ID" value="MPN14020.1"/>
    <property type="molecule type" value="Genomic_DNA"/>
</dbReference>
<organism evidence="1">
    <name type="scientific">bioreactor metagenome</name>
    <dbReference type="NCBI Taxonomy" id="1076179"/>
    <lineage>
        <taxon>unclassified sequences</taxon>
        <taxon>metagenomes</taxon>
        <taxon>ecological metagenomes</taxon>
    </lineage>
</organism>
<sequence>MPYIPIEFEKKLKEAKVIIKEQRNDTKTTELEIEQIESYLYGNDEQQLIAVNQLNKMNLRAHLDLCKEYLLSKPSHAAAALLIDSCIEQAIDEEFVFTKDDVEYSFNPRDLERPFDSGGFHVAVEYLSNWFESSDPSFFELCSQQLIHDTFNFLPLSYDEDEGYDLALHVAKVVFGLMNRGNEWNEFLKSAKRNELQVEKTRLS</sequence>
<protein>
    <submittedName>
        <fullName evidence="1">Uncharacterized protein</fullName>
    </submittedName>
</protein>
<dbReference type="SUPFAM" id="SSF116965">
    <property type="entry name" value="Hypothetical protein MPN330"/>
    <property type="match status" value="1"/>
</dbReference>
<accession>A0A645FJ67</accession>
<proteinExistence type="predicted"/>